<dbReference type="STRING" id="1590841.A0A2R6QLJ6"/>
<feature type="transmembrane region" description="Helical" evidence="1">
    <location>
        <begin position="6"/>
        <end position="25"/>
    </location>
</feature>
<dbReference type="OrthoDB" id="1657402at2759"/>
<dbReference type="AlphaFoldDB" id="A0A2R6QLJ6"/>
<name>A0A2R6QLJ6_ACTCC</name>
<keyword evidence="1" id="KW-0472">Membrane</keyword>
<reference evidence="3" key="2">
    <citation type="journal article" date="2018" name="BMC Genomics">
        <title>A manually annotated Actinidia chinensis var. chinensis (kiwifruit) genome highlights the challenges associated with draft genomes and gene prediction in plants.</title>
        <authorList>
            <person name="Pilkington S.M."/>
            <person name="Crowhurst R."/>
            <person name="Hilario E."/>
            <person name="Nardozza S."/>
            <person name="Fraser L."/>
            <person name="Peng Y."/>
            <person name="Gunaseelan K."/>
            <person name="Simpson R."/>
            <person name="Tahir J."/>
            <person name="Deroles S.C."/>
            <person name="Templeton K."/>
            <person name="Luo Z."/>
            <person name="Davy M."/>
            <person name="Cheng C."/>
            <person name="McNeilage M."/>
            <person name="Scaglione D."/>
            <person name="Liu Y."/>
            <person name="Zhang Q."/>
            <person name="Datson P."/>
            <person name="De Silva N."/>
            <person name="Gardiner S.E."/>
            <person name="Bassett H."/>
            <person name="Chagne D."/>
            <person name="McCallum J."/>
            <person name="Dzierzon H."/>
            <person name="Deng C."/>
            <person name="Wang Y.Y."/>
            <person name="Barron L."/>
            <person name="Manako K."/>
            <person name="Bowen J."/>
            <person name="Foster T.M."/>
            <person name="Erridge Z.A."/>
            <person name="Tiffin H."/>
            <person name="Waite C.N."/>
            <person name="Davies K.M."/>
            <person name="Grierson E.P."/>
            <person name="Laing W.A."/>
            <person name="Kirk R."/>
            <person name="Chen X."/>
            <person name="Wood M."/>
            <person name="Montefiori M."/>
            <person name="Brummell D.A."/>
            <person name="Schwinn K.E."/>
            <person name="Catanach A."/>
            <person name="Fullerton C."/>
            <person name="Li D."/>
            <person name="Meiyalaghan S."/>
            <person name="Nieuwenhuizen N."/>
            <person name="Read N."/>
            <person name="Prakash R."/>
            <person name="Hunter D."/>
            <person name="Zhang H."/>
            <person name="McKenzie M."/>
            <person name="Knabel M."/>
            <person name="Harris A."/>
            <person name="Allan A.C."/>
            <person name="Gleave A."/>
            <person name="Chen A."/>
            <person name="Janssen B.J."/>
            <person name="Plunkett B."/>
            <person name="Ampomah-Dwamena C."/>
            <person name="Voogd C."/>
            <person name="Leif D."/>
            <person name="Lafferty D."/>
            <person name="Souleyre E.J.F."/>
            <person name="Varkonyi-Gasic E."/>
            <person name="Gambi F."/>
            <person name="Hanley J."/>
            <person name="Yao J.L."/>
            <person name="Cheung J."/>
            <person name="David K.M."/>
            <person name="Warren B."/>
            <person name="Marsh K."/>
            <person name="Snowden K.C."/>
            <person name="Lin-Wang K."/>
            <person name="Brian L."/>
            <person name="Martinez-Sanchez M."/>
            <person name="Wang M."/>
            <person name="Ileperuma N."/>
            <person name="Macnee N."/>
            <person name="Campin R."/>
            <person name="McAtee P."/>
            <person name="Drummond R.S.M."/>
            <person name="Espley R.V."/>
            <person name="Ireland H.S."/>
            <person name="Wu R."/>
            <person name="Atkinson R.G."/>
            <person name="Karunairetnam S."/>
            <person name="Bulley S."/>
            <person name="Chunkath S."/>
            <person name="Hanley Z."/>
            <person name="Storey R."/>
            <person name="Thrimawithana A.H."/>
            <person name="Thomson S."/>
            <person name="David C."/>
            <person name="Testolin R."/>
            <person name="Huang H."/>
            <person name="Hellens R.P."/>
            <person name="Schaffer R.J."/>
        </authorList>
    </citation>
    <scope>NUCLEOTIDE SEQUENCE [LARGE SCALE GENOMIC DNA]</scope>
    <source>
        <strain evidence="3">cv. Red5</strain>
    </source>
</reference>
<dbReference type="Gene3D" id="3.20.20.80">
    <property type="entry name" value="Glycosidases"/>
    <property type="match status" value="1"/>
</dbReference>
<dbReference type="InParanoid" id="A0A2R6QLJ6"/>
<sequence length="148" mass="17418">MHSYTYTIICSIFLSFCNASYILFARIYKSIKRRRDIHIDTETRSWNRRWVLLIYIHTHTNMGRLSSWAVVLFVILVFEGYFCERGLSSTVTYDGKVLVIDGKRRVLQSGSIHYPRSTPEDLVMVIMMIQALYTVRKSVSIMEAIHWI</sequence>
<keyword evidence="1" id="KW-1133">Transmembrane helix</keyword>
<organism evidence="2 3">
    <name type="scientific">Actinidia chinensis var. chinensis</name>
    <name type="common">Chinese soft-hair kiwi</name>
    <dbReference type="NCBI Taxonomy" id="1590841"/>
    <lineage>
        <taxon>Eukaryota</taxon>
        <taxon>Viridiplantae</taxon>
        <taxon>Streptophyta</taxon>
        <taxon>Embryophyta</taxon>
        <taxon>Tracheophyta</taxon>
        <taxon>Spermatophyta</taxon>
        <taxon>Magnoliopsida</taxon>
        <taxon>eudicotyledons</taxon>
        <taxon>Gunneridae</taxon>
        <taxon>Pentapetalae</taxon>
        <taxon>asterids</taxon>
        <taxon>Ericales</taxon>
        <taxon>Actinidiaceae</taxon>
        <taxon>Actinidia</taxon>
    </lineage>
</organism>
<gene>
    <name evidence="2" type="ORF">CEY00_Acc17373</name>
</gene>
<dbReference type="EMBL" id="NKQK01000015">
    <property type="protein sequence ID" value="PSS10279.1"/>
    <property type="molecule type" value="Genomic_DNA"/>
</dbReference>
<feature type="transmembrane region" description="Helical" evidence="1">
    <location>
        <begin position="65"/>
        <end position="82"/>
    </location>
</feature>
<accession>A0A2R6QLJ6</accession>
<dbReference type="Proteomes" id="UP000241394">
    <property type="component" value="Chromosome LG15"/>
</dbReference>
<proteinExistence type="predicted"/>
<keyword evidence="1" id="KW-0812">Transmembrane</keyword>
<evidence type="ECO:0000313" key="2">
    <source>
        <dbReference type="EMBL" id="PSS10279.1"/>
    </source>
</evidence>
<evidence type="ECO:0000256" key="1">
    <source>
        <dbReference type="SAM" id="Phobius"/>
    </source>
</evidence>
<reference evidence="2 3" key="1">
    <citation type="submission" date="2017-07" db="EMBL/GenBank/DDBJ databases">
        <title>An improved, manually edited Actinidia chinensis var. chinensis (kiwifruit) genome highlights the challenges associated with draft genomes and gene prediction in plants.</title>
        <authorList>
            <person name="Pilkington S."/>
            <person name="Crowhurst R."/>
            <person name="Hilario E."/>
            <person name="Nardozza S."/>
            <person name="Fraser L."/>
            <person name="Peng Y."/>
            <person name="Gunaseelan K."/>
            <person name="Simpson R."/>
            <person name="Tahir J."/>
            <person name="Deroles S."/>
            <person name="Templeton K."/>
            <person name="Luo Z."/>
            <person name="Davy M."/>
            <person name="Cheng C."/>
            <person name="Mcneilage M."/>
            <person name="Scaglione D."/>
            <person name="Liu Y."/>
            <person name="Zhang Q."/>
            <person name="Datson P."/>
            <person name="De Silva N."/>
            <person name="Gardiner S."/>
            <person name="Bassett H."/>
            <person name="Chagne D."/>
            <person name="Mccallum J."/>
            <person name="Dzierzon H."/>
            <person name="Deng C."/>
            <person name="Wang Y.-Y."/>
            <person name="Barron N."/>
            <person name="Manako K."/>
            <person name="Bowen J."/>
            <person name="Foster T."/>
            <person name="Erridge Z."/>
            <person name="Tiffin H."/>
            <person name="Waite C."/>
            <person name="Davies K."/>
            <person name="Grierson E."/>
            <person name="Laing W."/>
            <person name="Kirk R."/>
            <person name="Chen X."/>
            <person name="Wood M."/>
            <person name="Montefiori M."/>
            <person name="Brummell D."/>
            <person name="Schwinn K."/>
            <person name="Catanach A."/>
            <person name="Fullerton C."/>
            <person name="Li D."/>
            <person name="Meiyalaghan S."/>
            <person name="Nieuwenhuizen N."/>
            <person name="Read N."/>
            <person name="Prakash R."/>
            <person name="Hunter D."/>
            <person name="Zhang H."/>
            <person name="Mckenzie M."/>
            <person name="Knabel M."/>
            <person name="Harris A."/>
            <person name="Allan A."/>
            <person name="Chen A."/>
            <person name="Janssen B."/>
            <person name="Plunkett B."/>
            <person name="Dwamena C."/>
            <person name="Voogd C."/>
            <person name="Leif D."/>
            <person name="Lafferty D."/>
            <person name="Souleyre E."/>
            <person name="Varkonyi-Gasic E."/>
            <person name="Gambi F."/>
            <person name="Hanley J."/>
            <person name="Yao J.-L."/>
            <person name="Cheung J."/>
            <person name="David K."/>
            <person name="Warren B."/>
            <person name="Marsh K."/>
            <person name="Snowden K."/>
            <person name="Lin-Wang K."/>
            <person name="Brian L."/>
            <person name="Martinez-Sanchez M."/>
            <person name="Wang M."/>
            <person name="Ileperuma N."/>
            <person name="Macnee N."/>
            <person name="Campin R."/>
            <person name="Mcatee P."/>
            <person name="Drummond R."/>
            <person name="Espley R."/>
            <person name="Ireland H."/>
            <person name="Wu R."/>
            <person name="Atkinson R."/>
            <person name="Karunairetnam S."/>
            <person name="Bulley S."/>
            <person name="Chunkath S."/>
            <person name="Hanley Z."/>
            <person name="Storey R."/>
            <person name="Thrimawithana A."/>
            <person name="Thomson S."/>
            <person name="David C."/>
            <person name="Testolin R."/>
        </authorList>
    </citation>
    <scope>NUCLEOTIDE SEQUENCE [LARGE SCALE GENOMIC DNA]</scope>
    <source>
        <strain evidence="3">cv. Red5</strain>
        <tissue evidence="2">Young leaf</tissue>
    </source>
</reference>
<comment type="caution">
    <text evidence="2">The sequence shown here is derived from an EMBL/GenBank/DDBJ whole genome shotgun (WGS) entry which is preliminary data.</text>
</comment>
<dbReference type="Gramene" id="PSS10279">
    <property type="protein sequence ID" value="PSS10279"/>
    <property type="gene ID" value="CEY00_Acc17373"/>
</dbReference>
<evidence type="ECO:0000313" key="3">
    <source>
        <dbReference type="Proteomes" id="UP000241394"/>
    </source>
</evidence>
<keyword evidence="3" id="KW-1185">Reference proteome</keyword>
<protein>
    <submittedName>
        <fullName evidence="2">Beta-galactosidase</fullName>
    </submittedName>
</protein>